<dbReference type="AlphaFoldDB" id="A0A915U202"/>
<dbReference type="EMBL" id="AP024233">
    <property type="protein sequence ID" value="BCO09032.1"/>
    <property type="molecule type" value="Genomic_DNA"/>
</dbReference>
<organism evidence="1 2">
    <name type="scientific">Desulfolithobacter dissulfuricans</name>
    <dbReference type="NCBI Taxonomy" id="2795293"/>
    <lineage>
        <taxon>Bacteria</taxon>
        <taxon>Pseudomonadati</taxon>
        <taxon>Thermodesulfobacteriota</taxon>
        <taxon>Desulfobulbia</taxon>
        <taxon>Desulfobulbales</taxon>
        <taxon>Desulfobulbaceae</taxon>
        <taxon>Desulfolithobacter</taxon>
    </lineage>
</organism>
<name>A0A915U202_9BACT</name>
<accession>A0A915U202</accession>
<sequence length="257" mass="29479">MVGKNTINKTMNLEHVEPHLVDDFDQFVREVRQHAPVPLLSMHVVGSALTVDFDPETSDINSVCVFREINTNLLDFLVSLGKKYRGRRIGAPVLMTPEYIQRSLDVFPIEFLNFQAIHLTVAGEDIFQTIVLQDRDLRLQCEREIKSKLLWLHQSYLQSLGDSDLLAGQLARSISGYFPLFRALLRLSGLKIPLSNQEVLASLKEIVHQDTSIFEIIHDLKRDTGHPSRQELATCFDRYYRATSELALFIDQLDDRE</sequence>
<protein>
    <submittedName>
        <fullName evidence="1">Uncharacterized protein</fullName>
    </submittedName>
</protein>
<proteinExistence type="predicted"/>
<evidence type="ECO:0000313" key="1">
    <source>
        <dbReference type="EMBL" id="BCO09032.1"/>
    </source>
</evidence>
<gene>
    <name evidence="1" type="ORF">GF1_14080</name>
</gene>
<dbReference type="Proteomes" id="UP001063350">
    <property type="component" value="Chromosome"/>
</dbReference>
<reference evidence="1" key="1">
    <citation type="submission" date="2020-12" db="EMBL/GenBank/DDBJ databases">
        <title>Desulfobium dissulfuricans gen. nov., sp. nov., a novel mesophilic, sulfate-reducing bacterium isolated from a deep-sea hydrothermal vent.</title>
        <authorList>
            <person name="Hashimoto Y."/>
            <person name="Tame A."/>
            <person name="Sawayama S."/>
            <person name="Miyazaki J."/>
            <person name="Takai K."/>
            <person name="Nakagawa S."/>
        </authorList>
    </citation>
    <scope>NUCLEOTIDE SEQUENCE</scope>
    <source>
        <strain evidence="1">GF1</strain>
    </source>
</reference>
<keyword evidence="2" id="KW-1185">Reference proteome</keyword>
<evidence type="ECO:0000313" key="2">
    <source>
        <dbReference type="Proteomes" id="UP001063350"/>
    </source>
</evidence>
<dbReference type="KEGG" id="ddu:GF1_14080"/>